<dbReference type="EMBL" id="BTSY01000001">
    <property type="protein sequence ID" value="GMT12205.1"/>
    <property type="molecule type" value="Genomic_DNA"/>
</dbReference>
<evidence type="ECO:0000256" key="1">
    <source>
        <dbReference type="SAM" id="MobiDB-lite"/>
    </source>
</evidence>
<feature type="compositionally biased region" description="Basic and acidic residues" evidence="1">
    <location>
        <begin position="399"/>
        <end position="415"/>
    </location>
</feature>
<sequence length="426" mass="46099">SAQCGRHLARMNEDKLIAEAIASAVRGPAKIPPEYIQRLTHEKPVVEAEVAKITLQNGLVTELDEDSEYLAFLKIGDVMCSVNDKVACRPDFNLQEQLKGCKTFACKYIRLRNCLDEEAKVDDVDQRDSFQCRSAVLYNFNHLRFGLSFLCYNGRVMVDGVIPRSIGAIAAMVGDAMLHVNGKRMRDPHKTFDELSTELKCNGFVKIVLQRPTNLLAAALTEHAIGANRDPPVPSDCADYVKDALAAVKKSEPKSILRPARGATADSSVAFHDRMFTESVIPSDILDATLVKTPARVPPNFVPNPPPAAAAVPPAETEKLERVPSVMGAVVPAAAAEPPGPKKSGARSAGKTKTKVSVKKVDNAKSKEQRRKPSAEEVKSSKPNKNNNNNNKSAGRSTQEAKKQRAKKSDTKTGGDTEGTATGTGF</sequence>
<organism evidence="2 3">
    <name type="scientific">Pristionchus fissidentatus</name>
    <dbReference type="NCBI Taxonomy" id="1538716"/>
    <lineage>
        <taxon>Eukaryota</taxon>
        <taxon>Metazoa</taxon>
        <taxon>Ecdysozoa</taxon>
        <taxon>Nematoda</taxon>
        <taxon>Chromadorea</taxon>
        <taxon>Rhabditida</taxon>
        <taxon>Rhabditina</taxon>
        <taxon>Diplogasteromorpha</taxon>
        <taxon>Diplogasteroidea</taxon>
        <taxon>Neodiplogasteridae</taxon>
        <taxon>Pristionchus</taxon>
    </lineage>
</organism>
<evidence type="ECO:0008006" key="4">
    <source>
        <dbReference type="Google" id="ProtNLM"/>
    </source>
</evidence>
<proteinExistence type="predicted"/>
<comment type="caution">
    <text evidence="2">The sequence shown here is derived from an EMBL/GenBank/DDBJ whole genome shotgun (WGS) entry which is preliminary data.</text>
</comment>
<keyword evidence="3" id="KW-1185">Reference proteome</keyword>
<name>A0AAV5V144_9BILA</name>
<feature type="region of interest" description="Disordered" evidence="1">
    <location>
        <begin position="301"/>
        <end position="320"/>
    </location>
</feature>
<feature type="compositionally biased region" description="Low complexity" evidence="1">
    <location>
        <begin position="381"/>
        <end position="393"/>
    </location>
</feature>
<dbReference type="Proteomes" id="UP001432322">
    <property type="component" value="Unassembled WGS sequence"/>
</dbReference>
<feature type="non-terminal residue" evidence="2">
    <location>
        <position position="1"/>
    </location>
</feature>
<dbReference type="SUPFAM" id="SSF50156">
    <property type="entry name" value="PDZ domain-like"/>
    <property type="match status" value="1"/>
</dbReference>
<evidence type="ECO:0000313" key="2">
    <source>
        <dbReference type="EMBL" id="GMT12205.1"/>
    </source>
</evidence>
<feature type="region of interest" description="Disordered" evidence="1">
    <location>
        <begin position="334"/>
        <end position="426"/>
    </location>
</feature>
<reference evidence="2" key="1">
    <citation type="submission" date="2023-10" db="EMBL/GenBank/DDBJ databases">
        <title>Genome assembly of Pristionchus species.</title>
        <authorList>
            <person name="Yoshida K."/>
            <person name="Sommer R.J."/>
        </authorList>
    </citation>
    <scope>NUCLEOTIDE SEQUENCE</scope>
    <source>
        <strain evidence="2">RS5133</strain>
    </source>
</reference>
<gene>
    <name evidence="2" type="ORF">PFISCL1PPCAC_3502</name>
</gene>
<evidence type="ECO:0000313" key="3">
    <source>
        <dbReference type="Proteomes" id="UP001432322"/>
    </source>
</evidence>
<accession>A0AAV5V144</accession>
<dbReference type="AlphaFoldDB" id="A0AAV5V144"/>
<dbReference type="PANTHER" id="PTHR31327:SF7">
    <property type="entry name" value="PDZ DOMAIN-CONTAINING PROTEIN"/>
    <property type="match status" value="1"/>
</dbReference>
<dbReference type="InterPro" id="IPR036034">
    <property type="entry name" value="PDZ_sf"/>
</dbReference>
<dbReference type="InterPro" id="IPR040264">
    <property type="entry name" value="T15H9.4-like"/>
</dbReference>
<dbReference type="PANTHER" id="PTHR31327">
    <property type="entry name" value="SPERM MEIOSIS PDZ DOMAIN CONTAINING PROTEINS-RELATED"/>
    <property type="match status" value="1"/>
</dbReference>
<feature type="compositionally biased region" description="Low complexity" evidence="1">
    <location>
        <begin position="416"/>
        <end position="426"/>
    </location>
</feature>
<protein>
    <recommendedName>
        <fullName evidence="4">PDZ domain-containing protein</fullName>
    </recommendedName>
</protein>
<feature type="compositionally biased region" description="Basic and acidic residues" evidence="1">
    <location>
        <begin position="359"/>
        <end position="380"/>
    </location>
</feature>